<dbReference type="Proteomes" id="UP000007735">
    <property type="component" value="Plasmid pSfHH103c"/>
</dbReference>
<accession>G9AC56</accession>
<dbReference type="AlphaFoldDB" id="G9AC56"/>
<name>G9AC56_SINF1</name>
<keyword evidence="1" id="KW-0614">Plasmid</keyword>
<proteinExistence type="predicted"/>
<dbReference type="KEGG" id="sfh:SFHH103_04145"/>
<evidence type="ECO:0000313" key="2">
    <source>
        <dbReference type="Proteomes" id="UP000007735"/>
    </source>
</evidence>
<sequence>MPECDYQRLATEIVQSEGWKSLPQKSGRARSWAVGRMMHRGLNDG</sequence>
<evidence type="ECO:0000313" key="1">
    <source>
        <dbReference type="EMBL" id="CCE98635.1"/>
    </source>
</evidence>
<dbReference type="HOGENOM" id="CLU_3204398_0_0_5"/>
<reference evidence="1 2" key="1">
    <citation type="journal article" date="2012" name="J. Bacteriol.">
        <title>Genome sequence of the soybean symbiont Sinorhizobium fredii HH103.</title>
        <authorList>
            <person name="Weidner S."/>
            <person name="Becker A."/>
            <person name="Bonilla I."/>
            <person name="Jaenicke S."/>
            <person name="Lloret J."/>
            <person name="Margaret I."/>
            <person name="Puhler A."/>
            <person name="Ruiz-Sainz J.E."/>
            <person name="Schneiker-Bekel S."/>
            <person name="Szczepanowski R."/>
            <person name="Vinardell J.M."/>
            <person name="Zehner S."/>
            <person name="Gottfert M."/>
        </authorList>
    </citation>
    <scope>NUCLEOTIDE SEQUENCE [LARGE SCALE GENOMIC DNA]</scope>
    <source>
        <strain evidence="1 2">HH103</strain>
        <plasmid evidence="2">pSfHH103c</plasmid>
    </source>
</reference>
<geneLocation type="plasmid" evidence="1 2">
    <name>pSfHH103c</name>
</geneLocation>
<dbReference type="EMBL" id="HE616893">
    <property type="protein sequence ID" value="CCE98635.1"/>
    <property type="molecule type" value="Genomic_DNA"/>
</dbReference>
<protein>
    <submittedName>
        <fullName evidence="1">Uncharacterized protein</fullName>
    </submittedName>
</protein>
<gene>
    <name evidence="1" type="ordered locus">SFHH103_04145</name>
</gene>
<organism evidence="1 2">
    <name type="scientific">Sinorhizobium fredii (strain HH103)</name>
    <dbReference type="NCBI Taxonomy" id="1117943"/>
    <lineage>
        <taxon>Bacteria</taxon>
        <taxon>Pseudomonadati</taxon>
        <taxon>Pseudomonadota</taxon>
        <taxon>Alphaproteobacteria</taxon>
        <taxon>Hyphomicrobiales</taxon>
        <taxon>Rhizobiaceae</taxon>
        <taxon>Sinorhizobium/Ensifer group</taxon>
        <taxon>Sinorhizobium</taxon>
    </lineage>
</organism>